<evidence type="ECO:0000313" key="2">
    <source>
        <dbReference type="EMBL" id="CAB4136990.1"/>
    </source>
</evidence>
<reference evidence="2" key="1">
    <citation type="submission" date="2020-04" db="EMBL/GenBank/DDBJ databases">
        <authorList>
            <person name="Chiriac C."/>
            <person name="Salcher M."/>
            <person name="Ghai R."/>
            <person name="Kavagutti S V."/>
        </authorList>
    </citation>
    <scope>NUCLEOTIDE SEQUENCE</scope>
</reference>
<accession>A0A6J5LVN0</accession>
<dbReference type="EMBL" id="LR796328">
    <property type="protein sequence ID" value="CAB4136990.1"/>
    <property type="molecule type" value="Genomic_DNA"/>
</dbReference>
<proteinExistence type="predicted"/>
<evidence type="ECO:0000256" key="1">
    <source>
        <dbReference type="SAM" id="Coils"/>
    </source>
</evidence>
<feature type="coiled-coil region" evidence="1">
    <location>
        <begin position="154"/>
        <end position="188"/>
    </location>
</feature>
<keyword evidence="1" id="KW-0175">Coiled coil</keyword>
<protein>
    <submittedName>
        <fullName evidence="2">Uncharacterized protein</fullName>
    </submittedName>
</protein>
<sequence length="190" mass="21678">MDFQSQVDNDFYAAAGKIAPARISLRVIEDPERTAIENRPIKKEVEWIEIFVDQGTIVNSSWERLEDDYKEAYSALYRSFQERKLPTTVDGTPLSDLTWMSRARAEEYAGLKVFTVEHLSNLKEETIKRAGMGAREEVAKAKAYLKAAADTKHTAKLAKELEQLKERLAILEEEKDQLAAALKEERKKVS</sequence>
<organism evidence="2">
    <name type="scientific">uncultured Caudovirales phage</name>
    <dbReference type="NCBI Taxonomy" id="2100421"/>
    <lineage>
        <taxon>Viruses</taxon>
        <taxon>Duplodnaviria</taxon>
        <taxon>Heunggongvirae</taxon>
        <taxon>Uroviricota</taxon>
        <taxon>Caudoviricetes</taxon>
        <taxon>Peduoviridae</taxon>
        <taxon>Maltschvirus</taxon>
        <taxon>Maltschvirus maltsch</taxon>
    </lineage>
</organism>
<name>A0A6J5LVN0_9CAUD</name>
<gene>
    <name evidence="2" type="ORF">UFOVP313_40</name>
</gene>